<keyword evidence="2" id="KW-1185">Reference proteome</keyword>
<dbReference type="EMBL" id="QKYT01000203">
    <property type="protein sequence ID" value="RIA89839.1"/>
    <property type="molecule type" value="Genomic_DNA"/>
</dbReference>
<dbReference type="Proteomes" id="UP000265703">
    <property type="component" value="Unassembled WGS sequence"/>
</dbReference>
<name>A0A397SXU5_9GLOM</name>
<dbReference type="AlphaFoldDB" id="A0A397SXU5"/>
<dbReference type="OrthoDB" id="2426857at2759"/>
<evidence type="ECO:0008006" key="3">
    <source>
        <dbReference type="Google" id="ProtNLM"/>
    </source>
</evidence>
<comment type="caution">
    <text evidence="1">The sequence shown here is derived from an EMBL/GenBank/DDBJ whole genome shotgun (WGS) entry which is preliminary data.</text>
</comment>
<accession>A0A397SXU5</accession>
<protein>
    <recommendedName>
        <fullName evidence="3">Myb/SANT-like domain-containing protein</fullName>
    </recommendedName>
</protein>
<sequence>MSSIEWADSFLLMNENKEILNTMLLQIRRNISFGDIAGKINEQENTNYFTGEDCHKKFLSLTKAFYTAKKYREGTWSKRSLVGEKLYEEFSTKFWLKPELPFKQTRNESIRSSDMVLLQRPRHLQESLQSLTRMVEF</sequence>
<organism evidence="1 2">
    <name type="scientific">Glomus cerebriforme</name>
    <dbReference type="NCBI Taxonomy" id="658196"/>
    <lineage>
        <taxon>Eukaryota</taxon>
        <taxon>Fungi</taxon>
        <taxon>Fungi incertae sedis</taxon>
        <taxon>Mucoromycota</taxon>
        <taxon>Glomeromycotina</taxon>
        <taxon>Glomeromycetes</taxon>
        <taxon>Glomerales</taxon>
        <taxon>Glomeraceae</taxon>
        <taxon>Glomus</taxon>
    </lineage>
</organism>
<reference evidence="1 2" key="1">
    <citation type="submission" date="2018-06" db="EMBL/GenBank/DDBJ databases">
        <title>Comparative genomics reveals the genomic features of Rhizophagus irregularis, R. cerebriforme, R. diaphanum and Gigaspora rosea, and their symbiotic lifestyle signature.</title>
        <authorList>
            <person name="Morin E."/>
            <person name="San Clemente H."/>
            <person name="Chen E.C.H."/>
            <person name="De La Providencia I."/>
            <person name="Hainaut M."/>
            <person name="Kuo A."/>
            <person name="Kohler A."/>
            <person name="Murat C."/>
            <person name="Tang N."/>
            <person name="Roy S."/>
            <person name="Loubradou J."/>
            <person name="Henrissat B."/>
            <person name="Grigoriev I.V."/>
            <person name="Corradi N."/>
            <person name="Roux C."/>
            <person name="Martin F.M."/>
        </authorList>
    </citation>
    <scope>NUCLEOTIDE SEQUENCE [LARGE SCALE GENOMIC DNA]</scope>
    <source>
        <strain evidence="1 2">DAOM 227022</strain>
    </source>
</reference>
<evidence type="ECO:0000313" key="2">
    <source>
        <dbReference type="Proteomes" id="UP000265703"/>
    </source>
</evidence>
<proteinExistence type="predicted"/>
<gene>
    <name evidence="1" type="ORF">C1645_824240</name>
</gene>
<evidence type="ECO:0000313" key="1">
    <source>
        <dbReference type="EMBL" id="RIA89839.1"/>
    </source>
</evidence>